<dbReference type="Proteomes" id="UP001500427">
    <property type="component" value="Unassembled WGS sequence"/>
</dbReference>
<dbReference type="EMBL" id="BAABIW010000006">
    <property type="protein sequence ID" value="GAA5018316.1"/>
    <property type="molecule type" value="Genomic_DNA"/>
</dbReference>
<dbReference type="InterPro" id="IPR003386">
    <property type="entry name" value="LACT/PDAT_acylTrfase"/>
</dbReference>
<dbReference type="RefSeq" id="WP_345505853.1">
    <property type="nucleotide sequence ID" value="NZ_BAABIW010000006.1"/>
</dbReference>
<reference evidence="2" key="1">
    <citation type="journal article" date="2019" name="Int. J. Syst. Evol. Microbiol.">
        <title>The Global Catalogue of Microorganisms (GCM) 10K type strain sequencing project: providing services to taxonomists for standard genome sequencing and annotation.</title>
        <authorList>
            <consortium name="The Broad Institute Genomics Platform"/>
            <consortium name="The Broad Institute Genome Sequencing Center for Infectious Disease"/>
            <person name="Wu L."/>
            <person name="Ma J."/>
        </authorList>
    </citation>
    <scope>NUCLEOTIDE SEQUENCE [LARGE SCALE GENOMIC DNA]</scope>
    <source>
        <strain evidence="2">JCM 17687</strain>
    </source>
</reference>
<dbReference type="SUPFAM" id="SSF53474">
    <property type="entry name" value="alpha/beta-Hydrolases"/>
    <property type="match status" value="1"/>
</dbReference>
<dbReference type="Gene3D" id="3.40.50.1820">
    <property type="entry name" value="alpha/beta hydrolase"/>
    <property type="match status" value="1"/>
</dbReference>
<keyword evidence="2" id="KW-1185">Reference proteome</keyword>
<accession>A0ABP9J506</accession>
<evidence type="ECO:0000313" key="2">
    <source>
        <dbReference type="Proteomes" id="UP001500427"/>
    </source>
</evidence>
<protein>
    <recommendedName>
        <fullName evidence="3">Lecithin:cholesterol acyltransferase</fullName>
    </recommendedName>
</protein>
<name>A0ABP9J506_9MICO</name>
<dbReference type="PANTHER" id="PTHR11440">
    <property type="entry name" value="LECITHIN-CHOLESTEROL ACYLTRANSFERASE-RELATED"/>
    <property type="match status" value="1"/>
</dbReference>
<dbReference type="Pfam" id="PF02450">
    <property type="entry name" value="LCAT"/>
    <property type="match status" value="1"/>
</dbReference>
<sequence length="476" mass="49384">MTSNDLVVVLPGITGSTLGIRGDDGSPASENLIWAPSAGAVWKLLTGGSSILRQALPEGIGDGHPGDGVEPVALMPDVHVIPGIWTPIRGYDVLLASLEQQGYRRGTGGKPATLIPFAYDWRLSNRYNGERLKAVVEPALEQLRAQGGAYADAEVVFVCHSMGGLVARWYVERCGGAEVTRTLITLGTPWRGATDALEQLVNGVRKGIGPLSIDLTAFSRSLPSLFQLLPEFACIADPGAEGGYAKTTEVSLPNVSTAMVADAMAFHTDLQAAEAARPGSRAAHLVVGVRQPTATTVQIAGGHVTTYRGFGADDDLGDGTVPLTGAVGLGESLDTNLAVRVPEQHANLQCNQTVLDQVQEILSARPLRRRELTDTSVRAVVPDLVTAQEGLGVAFDLEPDVAGVDPSGKAVTVTVRAADGRVLATAAPSVVDGHGEASFAGLPPGTHTVTIAGSAPSSTVRPVTSTTLVWPDGVVG</sequence>
<evidence type="ECO:0000313" key="1">
    <source>
        <dbReference type="EMBL" id="GAA5018316.1"/>
    </source>
</evidence>
<comment type="caution">
    <text evidence="1">The sequence shown here is derived from an EMBL/GenBank/DDBJ whole genome shotgun (WGS) entry which is preliminary data.</text>
</comment>
<evidence type="ECO:0008006" key="3">
    <source>
        <dbReference type="Google" id="ProtNLM"/>
    </source>
</evidence>
<organism evidence="1 2">
    <name type="scientific">Terrabacter aeriphilus</name>
    <dbReference type="NCBI Taxonomy" id="515662"/>
    <lineage>
        <taxon>Bacteria</taxon>
        <taxon>Bacillati</taxon>
        <taxon>Actinomycetota</taxon>
        <taxon>Actinomycetes</taxon>
        <taxon>Micrococcales</taxon>
        <taxon>Intrasporangiaceae</taxon>
        <taxon>Terrabacter</taxon>
    </lineage>
</organism>
<proteinExistence type="predicted"/>
<dbReference type="InterPro" id="IPR029058">
    <property type="entry name" value="AB_hydrolase_fold"/>
</dbReference>
<gene>
    <name evidence="1" type="ORF">GCM10023258_05050</name>
</gene>